<dbReference type="Proteomes" id="UP000608154">
    <property type="component" value="Unassembled WGS sequence"/>
</dbReference>
<sequence>MSRALNLSLPEEQVVATCLKHGVSISAIEPLQSGGTHLVCTTSEGAEEIRLEFENHIIDGVVKRFPFFRAGGPW</sequence>
<dbReference type="EMBL" id="BMHK01000015">
    <property type="protein sequence ID" value="GGC04783.1"/>
    <property type="molecule type" value="Genomic_DNA"/>
</dbReference>
<name>A0A916X4W2_9SPHN</name>
<accession>A0A916X4W2</accession>
<comment type="caution">
    <text evidence="1">The sequence shown here is derived from an EMBL/GenBank/DDBJ whole genome shotgun (WGS) entry which is preliminary data.</text>
</comment>
<reference evidence="1" key="2">
    <citation type="submission" date="2020-09" db="EMBL/GenBank/DDBJ databases">
        <authorList>
            <person name="Sun Q."/>
            <person name="Zhou Y."/>
        </authorList>
    </citation>
    <scope>NUCLEOTIDE SEQUENCE</scope>
    <source>
        <strain evidence="1">CGMCC 1.15095</strain>
    </source>
</reference>
<gene>
    <name evidence="1" type="ORF">GCM10011494_24120</name>
</gene>
<keyword evidence="2" id="KW-1185">Reference proteome</keyword>
<organism evidence="1 2">
    <name type="scientific">Novosphingobium endophyticum</name>
    <dbReference type="NCBI Taxonomy" id="1955250"/>
    <lineage>
        <taxon>Bacteria</taxon>
        <taxon>Pseudomonadati</taxon>
        <taxon>Pseudomonadota</taxon>
        <taxon>Alphaproteobacteria</taxon>
        <taxon>Sphingomonadales</taxon>
        <taxon>Sphingomonadaceae</taxon>
        <taxon>Novosphingobium</taxon>
    </lineage>
</organism>
<dbReference type="RefSeq" id="WP_188771799.1">
    <property type="nucleotide sequence ID" value="NZ_BMHK01000015.1"/>
</dbReference>
<reference evidence="1" key="1">
    <citation type="journal article" date="2014" name="Int. J. Syst. Evol. Microbiol.">
        <title>Complete genome sequence of Corynebacterium casei LMG S-19264T (=DSM 44701T), isolated from a smear-ripened cheese.</title>
        <authorList>
            <consortium name="US DOE Joint Genome Institute (JGI-PGF)"/>
            <person name="Walter F."/>
            <person name="Albersmeier A."/>
            <person name="Kalinowski J."/>
            <person name="Ruckert C."/>
        </authorList>
    </citation>
    <scope>NUCLEOTIDE SEQUENCE</scope>
    <source>
        <strain evidence="1">CGMCC 1.15095</strain>
    </source>
</reference>
<evidence type="ECO:0000313" key="1">
    <source>
        <dbReference type="EMBL" id="GGC04783.1"/>
    </source>
</evidence>
<dbReference type="AlphaFoldDB" id="A0A916X4W2"/>
<proteinExistence type="predicted"/>
<protein>
    <submittedName>
        <fullName evidence="1">Uncharacterized protein</fullName>
    </submittedName>
</protein>
<evidence type="ECO:0000313" key="2">
    <source>
        <dbReference type="Proteomes" id="UP000608154"/>
    </source>
</evidence>